<dbReference type="Pfam" id="PF00248">
    <property type="entry name" value="Aldo_ket_red"/>
    <property type="match status" value="1"/>
</dbReference>
<dbReference type="Proteomes" id="UP000789595">
    <property type="component" value="Unassembled WGS sequence"/>
</dbReference>
<evidence type="ECO:0000259" key="3">
    <source>
        <dbReference type="Pfam" id="PF00248"/>
    </source>
</evidence>
<dbReference type="InterPro" id="IPR020471">
    <property type="entry name" value="AKR"/>
</dbReference>
<dbReference type="PRINTS" id="PR00069">
    <property type="entry name" value="ALDKETRDTASE"/>
</dbReference>
<dbReference type="InterPro" id="IPR050523">
    <property type="entry name" value="AKR_Detox_Biosynth"/>
</dbReference>
<evidence type="ECO:0000313" key="5">
    <source>
        <dbReference type="EMBL" id="CAH0368208.1"/>
    </source>
</evidence>
<feature type="signal peptide" evidence="2">
    <location>
        <begin position="1"/>
        <end position="19"/>
    </location>
</feature>
<dbReference type="GO" id="GO:0016491">
    <property type="term" value="F:oxidoreductase activity"/>
    <property type="evidence" value="ECO:0007669"/>
    <property type="project" value="UniProtKB-KW"/>
</dbReference>
<feature type="domain" description="NADP-dependent oxidoreductase" evidence="3">
    <location>
        <begin position="43"/>
        <end position="357"/>
    </location>
</feature>
<protein>
    <recommendedName>
        <fullName evidence="3">NADP-dependent oxidoreductase domain-containing protein</fullName>
    </recommendedName>
</protein>
<dbReference type="InterPro" id="IPR036812">
    <property type="entry name" value="NAD(P)_OxRdtase_dom_sf"/>
</dbReference>
<dbReference type="PANTHER" id="PTHR43364:SF4">
    <property type="entry name" value="NAD(P)-LINKED OXIDOREDUCTASE SUPERFAMILY PROTEIN"/>
    <property type="match status" value="1"/>
</dbReference>
<evidence type="ECO:0000313" key="4">
    <source>
        <dbReference type="EMBL" id="CAE0705929.1"/>
    </source>
</evidence>
<dbReference type="OrthoDB" id="2310150at2759"/>
<accession>A0A7S4EDL0</accession>
<keyword evidence="1" id="KW-0560">Oxidoreductase</keyword>
<dbReference type="EMBL" id="HBIW01024777">
    <property type="protein sequence ID" value="CAE0705929.1"/>
    <property type="molecule type" value="Transcribed_RNA"/>
</dbReference>
<reference evidence="5" key="2">
    <citation type="submission" date="2021-11" db="EMBL/GenBank/DDBJ databases">
        <authorList>
            <consortium name="Genoscope - CEA"/>
            <person name="William W."/>
        </authorList>
    </citation>
    <scope>NUCLEOTIDE SEQUENCE</scope>
</reference>
<dbReference type="PANTHER" id="PTHR43364">
    <property type="entry name" value="NADH-SPECIFIC METHYLGLYOXAL REDUCTASE-RELATED"/>
    <property type="match status" value="1"/>
</dbReference>
<evidence type="ECO:0000256" key="1">
    <source>
        <dbReference type="ARBA" id="ARBA00023002"/>
    </source>
</evidence>
<keyword evidence="6" id="KW-1185">Reference proteome</keyword>
<sequence>MLLLLAVSACALRAPPRHAISMSAGTPIRRRQLGTSDLVVSDVCLGTMTWGKQNTLEEGVQQLDCAFDEYGLNFLDTAEMYPVPTEAETQGKTDETIGAWLKKRGRRDDVVLASKICGASERITWVRGDGRGTRVTEADIVEGVEGSLRRLGTDYIDLLQIHWPDRYVPLFGSGTYDASQEREAVPFVEQLQALKKLVDQGKVRHIGVSNETPYGVCRFIQEHERDASLPRICSIQNSYSLLVRSDFESGLTETCAQTDVGLLAYSPLAGGILSGKYSGSKAPAGARLNLFPGFMDRYSQSLAKEAVVEYERVAAAYDVTPAQLALKWCYSRPHVASTIIGATSMDQLRENIDAFFLDDLPEGCLDAVADVYSRYRDPSKTS</sequence>
<dbReference type="EMBL" id="CAKKNE010000002">
    <property type="protein sequence ID" value="CAH0368208.1"/>
    <property type="molecule type" value="Genomic_DNA"/>
</dbReference>
<evidence type="ECO:0000256" key="2">
    <source>
        <dbReference type="SAM" id="SignalP"/>
    </source>
</evidence>
<evidence type="ECO:0000313" key="6">
    <source>
        <dbReference type="Proteomes" id="UP000789595"/>
    </source>
</evidence>
<reference evidence="4" key="1">
    <citation type="submission" date="2021-01" db="EMBL/GenBank/DDBJ databases">
        <authorList>
            <person name="Corre E."/>
            <person name="Pelletier E."/>
            <person name="Niang G."/>
            <person name="Scheremetjew M."/>
            <person name="Finn R."/>
            <person name="Kale V."/>
            <person name="Holt S."/>
            <person name="Cochrane G."/>
            <person name="Meng A."/>
            <person name="Brown T."/>
            <person name="Cohen L."/>
        </authorList>
    </citation>
    <scope>NUCLEOTIDE SEQUENCE</scope>
    <source>
        <strain evidence="4">CCMP1756</strain>
    </source>
</reference>
<dbReference type="Gene3D" id="3.20.20.100">
    <property type="entry name" value="NADP-dependent oxidoreductase domain"/>
    <property type="match status" value="1"/>
</dbReference>
<gene>
    <name evidence="4" type="ORF">PCAL00307_LOCUS21379</name>
    <name evidence="5" type="ORF">PECAL_2P12650</name>
</gene>
<dbReference type="CDD" id="cd19094">
    <property type="entry name" value="AKR_Tas-like"/>
    <property type="match status" value="1"/>
</dbReference>
<proteinExistence type="predicted"/>
<keyword evidence="2" id="KW-0732">Signal</keyword>
<name>A0A7S4EDL0_9STRA</name>
<organism evidence="4">
    <name type="scientific">Pelagomonas calceolata</name>
    <dbReference type="NCBI Taxonomy" id="35677"/>
    <lineage>
        <taxon>Eukaryota</taxon>
        <taxon>Sar</taxon>
        <taxon>Stramenopiles</taxon>
        <taxon>Ochrophyta</taxon>
        <taxon>Pelagophyceae</taxon>
        <taxon>Pelagomonadales</taxon>
        <taxon>Pelagomonadaceae</taxon>
        <taxon>Pelagomonas</taxon>
    </lineage>
</organism>
<feature type="chain" id="PRO_5035593889" description="NADP-dependent oxidoreductase domain-containing protein" evidence="2">
    <location>
        <begin position="20"/>
        <end position="382"/>
    </location>
</feature>
<dbReference type="InterPro" id="IPR023210">
    <property type="entry name" value="NADP_OxRdtase_dom"/>
</dbReference>
<dbReference type="AlphaFoldDB" id="A0A7S4EDL0"/>
<dbReference type="SUPFAM" id="SSF51430">
    <property type="entry name" value="NAD(P)-linked oxidoreductase"/>
    <property type="match status" value="1"/>
</dbReference>